<dbReference type="RefSeq" id="XP_021869516.1">
    <property type="nucleotide sequence ID" value="XM_022013819.1"/>
</dbReference>
<dbReference type="OrthoDB" id="29105at2759"/>
<comment type="caution">
    <text evidence="11">The sequence shown here is derived from an EMBL/GenBank/DDBJ whole genome shotgun (WGS) entry which is preliminary data.</text>
</comment>
<keyword evidence="6 8" id="KW-1133">Transmembrane helix</keyword>
<evidence type="ECO:0000256" key="8">
    <source>
        <dbReference type="RuleBase" id="RU361142"/>
    </source>
</evidence>
<dbReference type="GO" id="GO:0008250">
    <property type="term" value="C:oligosaccharyltransferase complex"/>
    <property type="evidence" value="ECO:0007669"/>
    <property type="project" value="TreeGrafter"/>
</dbReference>
<evidence type="ECO:0000256" key="2">
    <source>
        <dbReference type="ARBA" id="ARBA00004922"/>
    </source>
</evidence>
<evidence type="ECO:0000256" key="1">
    <source>
        <dbReference type="ARBA" id="ARBA00004479"/>
    </source>
</evidence>
<proteinExistence type="inferred from homology"/>
<dbReference type="UniPathway" id="UPA00378"/>
<gene>
    <name evidence="11" type="ORF">BD324DRAFT_592956</name>
</gene>
<keyword evidence="7 8" id="KW-0472">Membrane</keyword>
<dbReference type="STRING" id="4999.A0A1Y1UCT7"/>
<keyword evidence="11" id="KW-0808">Transferase</keyword>
<sequence length="470" mass="51727">MYGPKWSSLSALFTLVSSLSSVNARSATGDRVLVVLEPKVVKEDYSKFWSSLEKRGFELTFKGPKDESAVLQRYGEALYDHLIMFTPSVKSYANGLSPKEVISAQFAGLNTLYLLSSNISEINRDTFREYDLEFAERDYTYLDAFSHSPGSSLAAPLLYPQSSLIKSGAVLSASTLTGGPIVFPGSTSFTLGQNPFLVEVAHGSKTGYVGENRLVDADEAEVEAGLGKRDAASTTGKKAGLVAAMQTRDNVRIGFVASGSMFSDEWWGTEVELSSPKNVAVPSGNAAFAEDLTKWIFQETGVVKVISTTHHRKGELEQRESYRIKDDLTFSISLAEHVTLPDGTSSWQGFETPDLQLEFTMLDPHIRTSLSVDPARSDSKQTTYSKTFKAPDRHGVFKFVVEYWRSGYSYISTSDTASVVPFRHDEYPRFILGAWPFYSSAISMSAAFLLFCGLWVAVGEGDRKGKKKAE</sequence>
<name>A0A1Y1UCT7_9TREE</name>
<keyword evidence="12" id="KW-1185">Reference proteome</keyword>
<dbReference type="GO" id="GO:0018279">
    <property type="term" value="P:protein N-linked glycosylation via asparagine"/>
    <property type="evidence" value="ECO:0007669"/>
    <property type="project" value="UniProtKB-UniRule"/>
</dbReference>
<keyword evidence="4 8" id="KW-0812">Transmembrane</keyword>
<evidence type="ECO:0000256" key="4">
    <source>
        <dbReference type="ARBA" id="ARBA00022692"/>
    </source>
</evidence>
<comment type="subunit">
    <text evidence="8">Component of the oligosaccharyltransferase (OST) complex.</text>
</comment>
<dbReference type="Pfam" id="PF03345">
    <property type="entry name" value="OST48_N"/>
    <property type="match status" value="1"/>
</dbReference>
<comment type="pathway">
    <text evidence="2 8">Protein modification; protein glycosylation.</text>
</comment>
<dbReference type="InParanoid" id="A0A1Y1UCT7"/>
<comment type="similarity">
    <text evidence="3 8">Belongs to the DDOST 48 kDa subunit family.</text>
</comment>
<feature type="transmembrane region" description="Helical" evidence="8">
    <location>
        <begin position="435"/>
        <end position="458"/>
    </location>
</feature>
<dbReference type="PANTHER" id="PTHR10830">
    <property type="entry name" value="DOLICHYL-DIPHOSPHOOLIGOSACCHARIDE--PROTEIN GLYCOSYLTRANSFERASE 48 KDA SUBUNIT"/>
    <property type="match status" value="1"/>
</dbReference>
<feature type="signal peptide" evidence="8">
    <location>
        <begin position="1"/>
        <end position="24"/>
    </location>
</feature>
<dbReference type="FunCoup" id="A0A1Y1UCT7">
    <property type="interactions" value="511"/>
</dbReference>
<feature type="domain" description="OST48 N-terminal" evidence="9">
    <location>
        <begin position="31"/>
        <end position="296"/>
    </location>
</feature>
<evidence type="ECO:0000256" key="6">
    <source>
        <dbReference type="ARBA" id="ARBA00022989"/>
    </source>
</evidence>
<evidence type="ECO:0000313" key="12">
    <source>
        <dbReference type="Proteomes" id="UP000193218"/>
    </source>
</evidence>
<evidence type="ECO:0000313" key="11">
    <source>
        <dbReference type="EMBL" id="ORX35326.1"/>
    </source>
</evidence>
<dbReference type="GO" id="GO:0016740">
    <property type="term" value="F:transferase activity"/>
    <property type="evidence" value="ECO:0007669"/>
    <property type="project" value="UniProtKB-KW"/>
</dbReference>
<dbReference type="PANTHER" id="PTHR10830:SF0">
    <property type="entry name" value="DOLICHYL-DIPHOSPHOOLIGOSACCHARIDE--PROTEIN GLYCOSYLTRANSFERASE 48 KDA SUBUNIT"/>
    <property type="match status" value="1"/>
</dbReference>
<evidence type="ECO:0000256" key="7">
    <source>
        <dbReference type="ARBA" id="ARBA00023136"/>
    </source>
</evidence>
<evidence type="ECO:0000259" key="10">
    <source>
        <dbReference type="Pfam" id="PF23358"/>
    </source>
</evidence>
<dbReference type="InterPro" id="IPR005013">
    <property type="entry name" value="DDOST_48_kDa_subunit"/>
</dbReference>
<keyword evidence="5 8" id="KW-0256">Endoplasmic reticulum</keyword>
<keyword evidence="8" id="KW-0732">Signal</keyword>
<reference evidence="11 12" key="1">
    <citation type="submission" date="2017-03" db="EMBL/GenBank/DDBJ databases">
        <title>Widespread Adenine N6-methylation of Active Genes in Fungi.</title>
        <authorList>
            <consortium name="DOE Joint Genome Institute"/>
            <person name="Mondo S.J."/>
            <person name="Dannebaum R.O."/>
            <person name="Kuo R.C."/>
            <person name="Louie K.B."/>
            <person name="Bewick A.J."/>
            <person name="Labutti K."/>
            <person name="Haridas S."/>
            <person name="Kuo A."/>
            <person name="Salamov A."/>
            <person name="Ahrendt S.R."/>
            <person name="Lau R."/>
            <person name="Bowen B.P."/>
            <person name="Lipzen A."/>
            <person name="Sullivan W."/>
            <person name="Andreopoulos W.B."/>
            <person name="Clum A."/>
            <person name="Lindquist E."/>
            <person name="Daum C."/>
            <person name="Northen T.R."/>
            <person name="Ramamoorthy G."/>
            <person name="Schmitz R.J."/>
            <person name="Gryganskyi A."/>
            <person name="Culley D."/>
            <person name="Magnuson J."/>
            <person name="James T.Y."/>
            <person name="O'Malley M.A."/>
            <person name="Stajich J.E."/>
            <person name="Spatafora J.W."/>
            <person name="Visel A."/>
            <person name="Grigoriev I.V."/>
        </authorList>
    </citation>
    <scope>NUCLEOTIDE SEQUENCE [LARGE SCALE GENOMIC DNA]</scope>
    <source>
        <strain evidence="11 12">NRRL Y-17943</strain>
    </source>
</reference>
<evidence type="ECO:0000256" key="3">
    <source>
        <dbReference type="ARBA" id="ARBA00008743"/>
    </source>
</evidence>
<dbReference type="InterPro" id="IPR055459">
    <property type="entry name" value="OST48_MD"/>
</dbReference>
<protein>
    <recommendedName>
        <fullName evidence="8">Dolichyl-diphosphooligosaccharide--protein glycosyltransferase subunit WBP1</fullName>
        <shortName evidence="8">Oligosaccharyl transferase subunit WBP1</shortName>
    </recommendedName>
</protein>
<dbReference type="Proteomes" id="UP000193218">
    <property type="component" value="Unassembled WGS sequence"/>
</dbReference>
<dbReference type="Pfam" id="PF23358">
    <property type="entry name" value="OST48_MD"/>
    <property type="match status" value="1"/>
</dbReference>
<comment type="function">
    <text evidence="8">Subunit of the oligosaccharyl transferase (OST) complex that catalyzes the initial transfer of a defined glycan (Glc(3)Man(9)GlcNAc(2) in eukaryotes) from the lipid carrier dolichol-pyrophosphate to an asparagine residue within an Asn-X-Ser/Thr consensus motif in nascent polypeptide chains, the first step in protein N-glycosylation. N-glycosylation occurs cotranslationally and the complex associates with the Sec61 complex at the channel-forming translocon complex that mediates protein translocation across the endoplasmic reticulum (ER).</text>
</comment>
<dbReference type="AlphaFoldDB" id="A0A1Y1UCT7"/>
<accession>A0A1Y1UCT7</accession>
<dbReference type="EMBL" id="NBSH01000011">
    <property type="protein sequence ID" value="ORX35326.1"/>
    <property type="molecule type" value="Genomic_DNA"/>
</dbReference>
<dbReference type="InterPro" id="IPR055457">
    <property type="entry name" value="OST48_N"/>
</dbReference>
<organism evidence="11 12">
    <name type="scientific">Kockovaella imperatae</name>
    <dbReference type="NCBI Taxonomy" id="4999"/>
    <lineage>
        <taxon>Eukaryota</taxon>
        <taxon>Fungi</taxon>
        <taxon>Dikarya</taxon>
        <taxon>Basidiomycota</taxon>
        <taxon>Agaricomycotina</taxon>
        <taxon>Tremellomycetes</taxon>
        <taxon>Tremellales</taxon>
        <taxon>Cuniculitremaceae</taxon>
        <taxon>Kockovaella</taxon>
    </lineage>
</organism>
<dbReference type="GeneID" id="33555627"/>
<comment type="subcellular location">
    <subcellularLocation>
        <location evidence="8">Endoplasmic reticulum membrane</location>
        <topology evidence="8">Single-pass type I membrane protein</topology>
    </subcellularLocation>
    <subcellularLocation>
        <location evidence="1">Membrane</location>
        <topology evidence="1">Single-pass type I membrane protein</topology>
    </subcellularLocation>
</comment>
<feature type="chain" id="PRO_5011822762" description="Dolichyl-diphosphooligosaccharide--protein glycosyltransferase subunit WBP1" evidence="8">
    <location>
        <begin position="25"/>
        <end position="470"/>
    </location>
</feature>
<feature type="domain" description="OST48 middle" evidence="10">
    <location>
        <begin position="310"/>
        <end position="457"/>
    </location>
</feature>
<evidence type="ECO:0000256" key="5">
    <source>
        <dbReference type="ARBA" id="ARBA00022824"/>
    </source>
</evidence>
<evidence type="ECO:0000259" key="9">
    <source>
        <dbReference type="Pfam" id="PF03345"/>
    </source>
</evidence>